<evidence type="ECO:0000256" key="2">
    <source>
        <dbReference type="SAM" id="MobiDB-lite"/>
    </source>
</evidence>
<feature type="region of interest" description="Disordered" evidence="2">
    <location>
        <begin position="796"/>
        <end position="816"/>
    </location>
</feature>
<dbReference type="EMBL" id="CYKH01001596">
    <property type="protein sequence ID" value="CUG87908.1"/>
    <property type="molecule type" value="Genomic_DNA"/>
</dbReference>
<accession>A0A0S4J9G6</accession>
<keyword evidence="1" id="KW-0677">Repeat</keyword>
<evidence type="ECO:0000256" key="1">
    <source>
        <dbReference type="ARBA" id="ARBA00022737"/>
    </source>
</evidence>
<proteinExistence type="predicted"/>
<evidence type="ECO:0000313" key="3">
    <source>
        <dbReference type="EMBL" id="CUG87908.1"/>
    </source>
</evidence>
<sequence>MFGTRSGYVLTGDILDADQIKRSHKFQTSVVKLHRDAVTDMVVLPRSQRVVSCGLDGKIFGFAPGEDCERGSTQYVGHKRGVLSMAYSNGYEVFVSGGFEYFALCWAENLPRSPAFKLEDQVQPHQYPICSVLAVPRTPNVYTVDTSGVIKVFDVRTLKALGSWGAFDIGRVPTHVMHDVMLGEPSSEFSTSSQPDKLISSACYTGSKHRSIIVACRGVHRYMTESRNGDADRSLDLADPMIAVSIGTCSILTAGATIVRIWSIASGRITATHRTVRYSPSNVSSALVDDAGAKVITGHCDGLINVFQRDSGMLLRRYRFHDGKILYVKLDELHGVIFASCNRGQLSFWRDRDCASSSRGRYAHTSLLKPVEEMFTRRWTELPAEVNHEVVHRNDSIHPCALSRWTINRWCAFVQRQALARQGQGAPADVIRPIRTPNAFFNLFFPSRACSVSPQSFRIAVLSSKTVCRVIDYSVMPPKVTHSLFHGRDRPLISVGLHETKNICVVSDGHGAMFVWLLTQDCAATLLCSTFNKCLVSSYSHPHEEFREVDNEGEEQPQSEVRIDDGLQLASEMPPYKVPEDAFPTITSVFVDIVRFIIVTGDDVGFVSLWEIEPVFCGSCEAFVALQDSRASGLSPRWVHAWRAHPVPIIMAHTTTNSNYAVVTAAADNMVSLWTIAGDWLGGLRQGPVVDRTWIFPYPLMNRSSLVRYRFEKLFQAFASGELARLRRVRDKEELDRPVVHPDLTSRLFGWARHEGDVRSQIVEVVEPKEAVKRHVGFVMRKRVTTSLRTRTLSHTNFTVPPKNTILTEGPPPGQLPLEPHASSSDDEGHIVQFGNVVEEVSTLERNIWSRGKMHARLRRSDLDIPPLKLLPDMQLDIHSPTPAGSFQSRPLRRNPREVSGKVVSAVDPRPVVHRRASSAIPVLIRSTARAPHDESTNYLQGFLSLGGASVVSTHVSLTLSKVSDPASRSLTPANKRPTQETPAQQSSTNQRCSTATLRQLTPVPERHVRLGRPSSLPPFSLGRVVSK</sequence>
<dbReference type="PANTHER" id="PTHR44324">
    <property type="entry name" value="WD40 REPEAT DOMAIN 95"/>
    <property type="match status" value="1"/>
</dbReference>
<keyword evidence="4" id="KW-1185">Reference proteome</keyword>
<dbReference type="InterPro" id="IPR036322">
    <property type="entry name" value="WD40_repeat_dom_sf"/>
</dbReference>
<gene>
    <name evidence="3" type="ORF">BSAL_12640</name>
</gene>
<dbReference type="PANTHER" id="PTHR44324:SF4">
    <property type="entry name" value="WD40 REPEAT DOMAIN 95"/>
    <property type="match status" value="1"/>
</dbReference>
<dbReference type="SUPFAM" id="SSF50978">
    <property type="entry name" value="WD40 repeat-like"/>
    <property type="match status" value="2"/>
</dbReference>
<dbReference type="OrthoDB" id="1068471at2759"/>
<dbReference type="InterPro" id="IPR015943">
    <property type="entry name" value="WD40/YVTN_repeat-like_dom_sf"/>
</dbReference>
<dbReference type="InterPro" id="IPR001680">
    <property type="entry name" value="WD40_rpt"/>
</dbReference>
<dbReference type="Gene3D" id="2.130.10.10">
    <property type="entry name" value="YVTN repeat-like/Quinoprotein amine dehydrogenase"/>
    <property type="match status" value="3"/>
</dbReference>
<dbReference type="AlphaFoldDB" id="A0A0S4J9G6"/>
<feature type="compositionally biased region" description="Polar residues" evidence="2">
    <location>
        <begin position="980"/>
        <end position="1000"/>
    </location>
</feature>
<evidence type="ECO:0000313" key="4">
    <source>
        <dbReference type="Proteomes" id="UP000051952"/>
    </source>
</evidence>
<feature type="region of interest" description="Disordered" evidence="2">
    <location>
        <begin position="882"/>
        <end position="903"/>
    </location>
</feature>
<protein>
    <submittedName>
        <fullName evidence="3">WD40 repeat-containing protein, putative</fullName>
    </submittedName>
</protein>
<reference evidence="4" key="1">
    <citation type="submission" date="2015-09" db="EMBL/GenBank/DDBJ databases">
        <authorList>
            <consortium name="Pathogen Informatics"/>
        </authorList>
    </citation>
    <scope>NUCLEOTIDE SEQUENCE [LARGE SCALE GENOMIC DNA]</scope>
    <source>
        <strain evidence="4">Lake Konstanz</strain>
    </source>
</reference>
<feature type="region of interest" description="Disordered" evidence="2">
    <location>
        <begin position="963"/>
        <end position="1028"/>
    </location>
</feature>
<dbReference type="InterPro" id="IPR051242">
    <property type="entry name" value="WD-EF-hand_domain"/>
</dbReference>
<dbReference type="VEuPathDB" id="TriTrypDB:BSAL_12640"/>
<organism evidence="3 4">
    <name type="scientific">Bodo saltans</name>
    <name type="common">Flagellated protozoan</name>
    <dbReference type="NCBI Taxonomy" id="75058"/>
    <lineage>
        <taxon>Eukaryota</taxon>
        <taxon>Discoba</taxon>
        <taxon>Euglenozoa</taxon>
        <taxon>Kinetoplastea</taxon>
        <taxon>Metakinetoplastina</taxon>
        <taxon>Eubodonida</taxon>
        <taxon>Bodonidae</taxon>
        <taxon>Bodo</taxon>
    </lineage>
</organism>
<name>A0A0S4J9G6_BODSA</name>
<dbReference type="Proteomes" id="UP000051952">
    <property type="component" value="Unassembled WGS sequence"/>
</dbReference>
<dbReference type="SMART" id="SM00320">
    <property type="entry name" value="WD40"/>
    <property type="match status" value="6"/>
</dbReference>